<reference evidence="1" key="1">
    <citation type="submission" date="2017-07" db="EMBL/GenBank/DDBJ databases">
        <title>Taro Niue Genome Assembly and Annotation.</title>
        <authorList>
            <person name="Atibalentja N."/>
            <person name="Keating K."/>
            <person name="Fields C.J."/>
        </authorList>
    </citation>
    <scope>NUCLEOTIDE SEQUENCE</scope>
    <source>
        <strain evidence="1">Niue_2</strain>
        <tissue evidence="1">Leaf</tissue>
    </source>
</reference>
<dbReference type="Proteomes" id="UP000652761">
    <property type="component" value="Unassembled WGS sequence"/>
</dbReference>
<keyword evidence="2" id="KW-1185">Reference proteome</keyword>
<evidence type="ECO:0000313" key="2">
    <source>
        <dbReference type="Proteomes" id="UP000652761"/>
    </source>
</evidence>
<dbReference type="AlphaFoldDB" id="A0A843UWP2"/>
<organism evidence="1 2">
    <name type="scientific">Colocasia esculenta</name>
    <name type="common">Wild taro</name>
    <name type="synonym">Arum esculentum</name>
    <dbReference type="NCBI Taxonomy" id="4460"/>
    <lineage>
        <taxon>Eukaryota</taxon>
        <taxon>Viridiplantae</taxon>
        <taxon>Streptophyta</taxon>
        <taxon>Embryophyta</taxon>
        <taxon>Tracheophyta</taxon>
        <taxon>Spermatophyta</taxon>
        <taxon>Magnoliopsida</taxon>
        <taxon>Liliopsida</taxon>
        <taxon>Araceae</taxon>
        <taxon>Aroideae</taxon>
        <taxon>Colocasieae</taxon>
        <taxon>Colocasia</taxon>
    </lineage>
</organism>
<gene>
    <name evidence="1" type="ORF">Taro_020587</name>
</gene>
<comment type="caution">
    <text evidence="1">The sequence shown here is derived from an EMBL/GenBank/DDBJ whole genome shotgun (WGS) entry which is preliminary data.</text>
</comment>
<protein>
    <submittedName>
        <fullName evidence="1">Uncharacterized protein</fullName>
    </submittedName>
</protein>
<evidence type="ECO:0000313" key="1">
    <source>
        <dbReference type="EMBL" id="MQL88035.1"/>
    </source>
</evidence>
<feature type="non-terminal residue" evidence="1">
    <location>
        <position position="1"/>
    </location>
</feature>
<dbReference type="EMBL" id="NMUH01001024">
    <property type="protein sequence ID" value="MQL88035.1"/>
    <property type="molecule type" value="Genomic_DNA"/>
</dbReference>
<accession>A0A843UWP2</accession>
<name>A0A843UWP2_COLES</name>
<sequence length="138" mass="14516">MSASFQELHDLLDVEVDPALPEYQEGTVTSIHNTDWTEILQNVTIIISGAEVPGFPTLEEGEIAREIISGENGSALVGSDSAHPIEGAISGDLEIAPHDHLGGELTEVTKQNPPVIDTPSQGHEIVEAAIIGEDSVGS</sequence>
<proteinExistence type="predicted"/>